<dbReference type="Gene3D" id="1.20.1570.10">
    <property type="entry name" value="dip2346 domain like"/>
    <property type="match status" value="1"/>
</dbReference>
<feature type="domain" description="DUF1846" evidence="2">
    <location>
        <begin position="347"/>
        <end position="492"/>
    </location>
</feature>
<dbReference type="Gene3D" id="3.40.140.40">
    <property type="entry name" value="Domain of unknown function (DUF1846), C-terminal subdomain"/>
    <property type="match status" value="1"/>
</dbReference>
<dbReference type="OrthoDB" id="2104198at2759"/>
<accession>A0A1Y2AUC3</accession>
<dbReference type="Proteomes" id="UP000193920">
    <property type="component" value="Unassembled WGS sequence"/>
</dbReference>
<evidence type="ECO:0000259" key="2">
    <source>
        <dbReference type="Pfam" id="PF20921"/>
    </source>
</evidence>
<evidence type="ECO:0000313" key="3">
    <source>
        <dbReference type="EMBL" id="ORY26086.1"/>
    </source>
</evidence>
<dbReference type="AlphaFoldDB" id="A0A1Y2AUC3"/>
<evidence type="ECO:0000313" key="4">
    <source>
        <dbReference type="Proteomes" id="UP000193920"/>
    </source>
</evidence>
<dbReference type="Pfam" id="PF08903">
    <property type="entry name" value="DUF1846"/>
    <property type="match status" value="1"/>
</dbReference>
<dbReference type="InterPro" id="IPR048441">
    <property type="entry name" value="DUF1846_C"/>
</dbReference>
<reference evidence="3 4" key="1">
    <citation type="submission" date="2016-08" db="EMBL/GenBank/DDBJ databases">
        <title>A Parts List for Fungal Cellulosomes Revealed by Comparative Genomics.</title>
        <authorList>
            <consortium name="DOE Joint Genome Institute"/>
            <person name="Haitjema C.H."/>
            <person name="Gilmore S.P."/>
            <person name="Henske J.K."/>
            <person name="Solomon K.V."/>
            <person name="De Groot R."/>
            <person name="Kuo A."/>
            <person name="Mondo S.J."/>
            <person name="Salamov A.A."/>
            <person name="Labutti K."/>
            <person name="Zhao Z."/>
            <person name="Chiniquy J."/>
            <person name="Barry K."/>
            <person name="Brewer H.M."/>
            <person name="Purvine S.O."/>
            <person name="Wright A.T."/>
            <person name="Boxma B."/>
            <person name="Van Alen T."/>
            <person name="Hackstein J.H."/>
            <person name="Baker S.E."/>
            <person name="Grigoriev I.V."/>
            <person name="O'Malley M.A."/>
        </authorList>
    </citation>
    <scope>NUCLEOTIDE SEQUENCE [LARGE SCALE GENOMIC DNA]</scope>
    <source>
        <strain evidence="3 4">G1</strain>
    </source>
</reference>
<comment type="caution">
    <text evidence="3">The sequence shown here is derived from an EMBL/GenBank/DDBJ whole genome shotgun (WGS) entry which is preliminary data.</text>
</comment>
<keyword evidence="4" id="KW-1185">Reference proteome</keyword>
<evidence type="ECO:0000259" key="1">
    <source>
        <dbReference type="Pfam" id="PF08903"/>
    </source>
</evidence>
<proteinExistence type="predicted"/>
<dbReference type="Gene3D" id="3.10.630.10">
    <property type="entry name" value="dip2346 domain like"/>
    <property type="match status" value="1"/>
</dbReference>
<name>A0A1Y2AUC3_9FUNG</name>
<dbReference type="Pfam" id="PF20921">
    <property type="entry name" value="DUF1846_C"/>
    <property type="match status" value="1"/>
</dbReference>
<sequence length="493" mass="55684">MTIEIDNEMGFDNDKYVKIQSEKIKERFGLFDKLYLEVGGKLFDDSHAARILPGFKNDVKISMFKELKDDLEIIFCINAGDIEKNKTRGEYDISYNQELIKLIRNSKKLGFTVNGVIVTLYNNQVSADKFIKKLKRNGIKTYIHRAVKGYPTNVDEIVSEEGYGANPYVPTTKKLILVNAPGPGSGKLATCLSQIYHENRRGVNAGYAKFETFPVWNLSLDHPVNLAYEAATADLKDVNLIDPFHLEKYGVETVNYNRDIETFPILKSILNRVLKRDIYYSPTDMGVNMVGFCIYNNEVVEEASKKEIVRRYYNELNNYKMGLCDKDTYMRIKQLMDNLNISEDILEVVRPALEVSSKANGRPVIAMKVGGTIITGKQSKLMTAPGAAIINAIKYLSNIPDDIHLLSPTILEPILKLKKELNSGDRLLLSEVLTALSICSVTNPVAAKALSFIPQIRNVEAHSTYIIPRSDKITLKELKINVTCENEYLEEDL</sequence>
<gene>
    <name evidence="3" type="ORF">LY90DRAFT_706155</name>
</gene>
<protein>
    <submittedName>
        <fullName evidence="3">DUF1846-domain-containing protein</fullName>
    </submittedName>
</protein>
<organism evidence="3 4">
    <name type="scientific">Neocallimastix californiae</name>
    <dbReference type="NCBI Taxonomy" id="1754190"/>
    <lineage>
        <taxon>Eukaryota</taxon>
        <taxon>Fungi</taxon>
        <taxon>Fungi incertae sedis</taxon>
        <taxon>Chytridiomycota</taxon>
        <taxon>Chytridiomycota incertae sedis</taxon>
        <taxon>Neocallimastigomycetes</taxon>
        <taxon>Neocallimastigales</taxon>
        <taxon>Neocallimastigaceae</taxon>
        <taxon>Neocallimastix</taxon>
    </lineage>
</organism>
<dbReference type="EMBL" id="MCOG01000205">
    <property type="protein sequence ID" value="ORY26086.1"/>
    <property type="molecule type" value="Genomic_DNA"/>
</dbReference>
<feature type="domain" description="DUF1846" evidence="1">
    <location>
        <begin position="9"/>
        <end position="339"/>
    </location>
</feature>
<dbReference type="NCBIfam" id="NF010184">
    <property type="entry name" value="PRK13663.1"/>
    <property type="match status" value="1"/>
</dbReference>
<dbReference type="InterPro" id="IPR048496">
    <property type="entry name" value="DUF1846_N"/>
</dbReference>